<name>A0AAN8FK13_TRICO</name>
<dbReference type="EMBL" id="WIXE01009766">
    <property type="protein sequence ID" value="KAK5978140.1"/>
    <property type="molecule type" value="Genomic_DNA"/>
</dbReference>
<dbReference type="AlphaFoldDB" id="A0AAN8FK13"/>
<accession>A0AAN8FK13</accession>
<comment type="caution">
    <text evidence="2">The sequence shown here is derived from an EMBL/GenBank/DDBJ whole genome shotgun (WGS) entry which is preliminary data.</text>
</comment>
<evidence type="ECO:0000256" key="1">
    <source>
        <dbReference type="SAM" id="Phobius"/>
    </source>
</evidence>
<evidence type="ECO:0000313" key="3">
    <source>
        <dbReference type="Proteomes" id="UP001331761"/>
    </source>
</evidence>
<keyword evidence="1" id="KW-1133">Transmembrane helix</keyword>
<reference evidence="2 3" key="1">
    <citation type="submission" date="2019-10" db="EMBL/GenBank/DDBJ databases">
        <title>Assembly and Annotation for the nematode Trichostrongylus colubriformis.</title>
        <authorList>
            <person name="Martin J."/>
        </authorList>
    </citation>
    <scope>NUCLEOTIDE SEQUENCE [LARGE SCALE GENOMIC DNA]</scope>
    <source>
        <strain evidence="2">G859</strain>
        <tissue evidence="2">Whole worm</tissue>
    </source>
</reference>
<feature type="transmembrane region" description="Helical" evidence="1">
    <location>
        <begin position="31"/>
        <end position="50"/>
    </location>
</feature>
<keyword evidence="1" id="KW-0472">Membrane</keyword>
<protein>
    <submittedName>
        <fullName evidence="2">Uncharacterized protein</fullName>
    </submittedName>
</protein>
<sequence>MMVYRSGAAVQLEQLPTDLLPQEACNMRCCSTFLVSFFIVLLAMAAELYADDDCYKYSKQEFTTITECDHGCEYVYKSKGRKNHRISGGCASDSSVGCRSRGNGITVCICHGDYCNAQGYEMADDDSSNEN</sequence>
<evidence type="ECO:0000313" key="2">
    <source>
        <dbReference type="EMBL" id="KAK5978140.1"/>
    </source>
</evidence>
<organism evidence="2 3">
    <name type="scientific">Trichostrongylus colubriformis</name>
    <name type="common">Black scour worm</name>
    <dbReference type="NCBI Taxonomy" id="6319"/>
    <lineage>
        <taxon>Eukaryota</taxon>
        <taxon>Metazoa</taxon>
        <taxon>Ecdysozoa</taxon>
        <taxon>Nematoda</taxon>
        <taxon>Chromadorea</taxon>
        <taxon>Rhabditida</taxon>
        <taxon>Rhabditina</taxon>
        <taxon>Rhabditomorpha</taxon>
        <taxon>Strongyloidea</taxon>
        <taxon>Trichostrongylidae</taxon>
        <taxon>Trichostrongylus</taxon>
    </lineage>
</organism>
<gene>
    <name evidence="2" type="ORF">GCK32_000421</name>
</gene>
<keyword evidence="1" id="KW-0812">Transmembrane</keyword>
<dbReference type="Proteomes" id="UP001331761">
    <property type="component" value="Unassembled WGS sequence"/>
</dbReference>
<proteinExistence type="predicted"/>
<keyword evidence="3" id="KW-1185">Reference proteome</keyword>